<feature type="domain" description="Disintegrin" evidence="3">
    <location>
        <begin position="66"/>
        <end position="183"/>
    </location>
</feature>
<dbReference type="OrthoDB" id="2748312at2759"/>
<sequence>MFQPLIVGLLVLSGTAFAGSPARVETQPLVKSKPGSQLSSELRPQAFNNATLLVARDLNDFNLFARQTCSNGGPECDSGLCCDPGQNCVENGCCDQPMIECGADACYDPETETCCEQRGTTCDIGYECVDPSGCCRTGYDYCNEDYCYDPETEICCADGTKCDLDERCVSGGRCCPDGSISCGDDSCYDPDFSICCTDGGDAWSCSKGERCCASSQSCYDPDTEKCCPSGACFDSGSCCDIVWLRWVLYDQADVDIDATTETTETTKTTETTETTSSSASETTTDGGDSDAQAWVRGQGREILQIMLGTPLQTLCPWLLVWD</sequence>
<name>A0A9P9CYB7_9HYPO</name>
<organism evidence="4 5">
    <name type="scientific">Dactylonectria estremocensis</name>
    <dbReference type="NCBI Taxonomy" id="1079267"/>
    <lineage>
        <taxon>Eukaryota</taxon>
        <taxon>Fungi</taxon>
        <taxon>Dikarya</taxon>
        <taxon>Ascomycota</taxon>
        <taxon>Pezizomycotina</taxon>
        <taxon>Sordariomycetes</taxon>
        <taxon>Hypocreomycetidae</taxon>
        <taxon>Hypocreales</taxon>
        <taxon>Nectriaceae</taxon>
        <taxon>Dactylonectria</taxon>
    </lineage>
</organism>
<proteinExistence type="predicted"/>
<dbReference type="PROSITE" id="PS50214">
    <property type="entry name" value="DISINTEGRIN_2"/>
    <property type="match status" value="1"/>
</dbReference>
<feature type="compositionally biased region" description="Low complexity" evidence="1">
    <location>
        <begin position="261"/>
        <end position="284"/>
    </location>
</feature>
<reference evidence="4" key="1">
    <citation type="journal article" date="2021" name="Nat. Commun.">
        <title>Genetic determinants of endophytism in the Arabidopsis root mycobiome.</title>
        <authorList>
            <person name="Mesny F."/>
            <person name="Miyauchi S."/>
            <person name="Thiergart T."/>
            <person name="Pickel B."/>
            <person name="Atanasova L."/>
            <person name="Karlsson M."/>
            <person name="Huettel B."/>
            <person name="Barry K.W."/>
            <person name="Haridas S."/>
            <person name="Chen C."/>
            <person name="Bauer D."/>
            <person name="Andreopoulos W."/>
            <person name="Pangilinan J."/>
            <person name="LaButti K."/>
            <person name="Riley R."/>
            <person name="Lipzen A."/>
            <person name="Clum A."/>
            <person name="Drula E."/>
            <person name="Henrissat B."/>
            <person name="Kohler A."/>
            <person name="Grigoriev I.V."/>
            <person name="Martin F.M."/>
            <person name="Hacquard S."/>
        </authorList>
    </citation>
    <scope>NUCLEOTIDE SEQUENCE</scope>
    <source>
        <strain evidence="4">MPI-CAGE-AT-0021</strain>
    </source>
</reference>
<protein>
    <recommendedName>
        <fullName evidence="3">Disintegrin domain-containing protein</fullName>
    </recommendedName>
</protein>
<keyword evidence="5" id="KW-1185">Reference proteome</keyword>
<evidence type="ECO:0000256" key="1">
    <source>
        <dbReference type="SAM" id="MobiDB-lite"/>
    </source>
</evidence>
<dbReference type="InterPro" id="IPR001762">
    <property type="entry name" value="Disintegrin_dom"/>
</dbReference>
<feature type="signal peptide" evidence="2">
    <location>
        <begin position="1"/>
        <end position="18"/>
    </location>
</feature>
<evidence type="ECO:0000256" key="2">
    <source>
        <dbReference type="SAM" id="SignalP"/>
    </source>
</evidence>
<feature type="region of interest" description="Disordered" evidence="1">
    <location>
        <begin position="261"/>
        <end position="292"/>
    </location>
</feature>
<comment type="caution">
    <text evidence="4">The sequence shown here is derived from an EMBL/GenBank/DDBJ whole genome shotgun (WGS) entry which is preliminary data.</text>
</comment>
<evidence type="ECO:0000259" key="3">
    <source>
        <dbReference type="PROSITE" id="PS50214"/>
    </source>
</evidence>
<keyword evidence="2" id="KW-0732">Signal</keyword>
<dbReference type="Proteomes" id="UP000717696">
    <property type="component" value="Unassembled WGS sequence"/>
</dbReference>
<dbReference type="AlphaFoldDB" id="A0A9P9CYB7"/>
<gene>
    <name evidence="4" type="ORF">B0J13DRAFT_632271</name>
</gene>
<evidence type="ECO:0000313" key="5">
    <source>
        <dbReference type="Proteomes" id="UP000717696"/>
    </source>
</evidence>
<feature type="chain" id="PRO_5040503540" description="Disintegrin domain-containing protein" evidence="2">
    <location>
        <begin position="19"/>
        <end position="322"/>
    </location>
</feature>
<dbReference type="EMBL" id="JAGMUU010000068">
    <property type="protein sequence ID" value="KAH7109905.1"/>
    <property type="molecule type" value="Genomic_DNA"/>
</dbReference>
<evidence type="ECO:0000313" key="4">
    <source>
        <dbReference type="EMBL" id="KAH7109905.1"/>
    </source>
</evidence>
<accession>A0A9P9CYB7</accession>